<dbReference type="Gene3D" id="3.40.1440.10">
    <property type="entry name" value="GIY-YIG endonuclease"/>
    <property type="match status" value="1"/>
</dbReference>
<keyword evidence="2" id="KW-1185">Reference proteome</keyword>
<dbReference type="EMBL" id="PXNP01000069">
    <property type="protein sequence ID" value="PSF07691.1"/>
    <property type="molecule type" value="Genomic_DNA"/>
</dbReference>
<reference evidence="1 2" key="1">
    <citation type="submission" date="2018-03" db="EMBL/GenBank/DDBJ databases">
        <title>Marinobacter brunus sp. nov., a marine bacterium of Gamma-proteobacteria isolated from the surface seawater of the South China Sea.</title>
        <authorList>
            <person name="Cheng H."/>
            <person name="Wu Y.-H."/>
            <person name="Xamxidin M."/>
            <person name="Xu X.-W."/>
        </authorList>
    </citation>
    <scope>NUCLEOTIDE SEQUENCE [LARGE SCALE GENOMIC DNA]</scope>
    <source>
        <strain evidence="1 2">NH169-3</strain>
    </source>
</reference>
<comment type="caution">
    <text evidence="1">The sequence shown here is derived from an EMBL/GenBank/DDBJ whole genome shotgun (WGS) entry which is preliminary data.</text>
</comment>
<evidence type="ECO:0000313" key="1">
    <source>
        <dbReference type="EMBL" id="PSF07691.1"/>
    </source>
</evidence>
<sequence length="148" mass="17000">MEEMSEEYFDIESKVNKYSKQLSDLLNAKPVKYSEWPNIDKTTLSKSAGVYHFFECDGGNRSSLYVGKAGFGSSTWSLSKRLNQHFQVSQKNALLGKIAKVSNQQPEEIKYSLCNREVFLQWLILCEADLVWTECFCKSILMPKYTDA</sequence>
<evidence type="ECO:0000313" key="2">
    <source>
        <dbReference type="Proteomes" id="UP000239866"/>
    </source>
</evidence>
<name>A0A2T1KC33_9GAMM</name>
<proteinExistence type="predicted"/>
<organism evidence="1 2">
    <name type="scientific">Marinobacter fuscus</name>
    <dbReference type="NCBI Taxonomy" id="2109942"/>
    <lineage>
        <taxon>Bacteria</taxon>
        <taxon>Pseudomonadati</taxon>
        <taxon>Pseudomonadota</taxon>
        <taxon>Gammaproteobacteria</taxon>
        <taxon>Pseudomonadales</taxon>
        <taxon>Marinobacteraceae</taxon>
        <taxon>Marinobacter</taxon>
    </lineage>
</organism>
<dbReference type="InterPro" id="IPR035901">
    <property type="entry name" value="GIY-YIG_endonuc_sf"/>
</dbReference>
<accession>A0A2T1KC33</accession>
<protein>
    <recommendedName>
        <fullName evidence="3">GIY-YIG domain-containing protein</fullName>
    </recommendedName>
</protein>
<evidence type="ECO:0008006" key="3">
    <source>
        <dbReference type="Google" id="ProtNLM"/>
    </source>
</evidence>
<gene>
    <name evidence="1" type="ORF">C7H09_09430</name>
</gene>
<dbReference type="Proteomes" id="UP000239866">
    <property type="component" value="Unassembled WGS sequence"/>
</dbReference>
<dbReference type="AlphaFoldDB" id="A0A2T1KC33"/>